<comment type="caution">
    <text evidence="2">The sequence shown here is derived from an EMBL/GenBank/DDBJ whole genome shotgun (WGS) entry which is preliminary data.</text>
</comment>
<keyword evidence="1" id="KW-0732">Signal</keyword>
<dbReference type="EMBL" id="VIKR01000001">
    <property type="protein sequence ID" value="TQV76805.1"/>
    <property type="molecule type" value="Genomic_DNA"/>
</dbReference>
<evidence type="ECO:0000256" key="1">
    <source>
        <dbReference type="SAM" id="SignalP"/>
    </source>
</evidence>
<gene>
    <name evidence="2" type="ORF">FLL45_02280</name>
</gene>
<feature type="chain" id="PRO_5022014266" evidence="1">
    <location>
        <begin position="24"/>
        <end position="151"/>
    </location>
</feature>
<proteinExistence type="predicted"/>
<dbReference type="Proteomes" id="UP000317839">
    <property type="component" value="Unassembled WGS sequence"/>
</dbReference>
<reference evidence="2 3" key="1">
    <citation type="submission" date="2019-06" db="EMBL/GenBank/DDBJ databases">
        <title>Draft genome of Aliikangiella marina GYP-15.</title>
        <authorList>
            <person name="Wang G."/>
        </authorList>
    </citation>
    <scope>NUCLEOTIDE SEQUENCE [LARGE SCALE GENOMIC DNA]</scope>
    <source>
        <strain evidence="2 3">GYP-15</strain>
    </source>
</reference>
<feature type="signal peptide" evidence="1">
    <location>
        <begin position="1"/>
        <end position="23"/>
    </location>
</feature>
<organism evidence="2 3">
    <name type="scientific">Aliikangiella marina</name>
    <dbReference type="NCBI Taxonomy" id="1712262"/>
    <lineage>
        <taxon>Bacteria</taxon>
        <taxon>Pseudomonadati</taxon>
        <taxon>Pseudomonadota</taxon>
        <taxon>Gammaproteobacteria</taxon>
        <taxon>Oceanospirillales</taxon>
        <taxon>Pleioneaceae</taxon>
        <taxon>Aliikangiella</taxon>
    </lineage>
</organism>
<dbReference type="RefSeq" id="WP_142888165.1">
    <property type="nucleotide sequence ID" value="NZ_VIKR01000001.1"/>
</dbReference>
<name>A0A545THX6_9GAMM</name>
<accession>A0A545THX6</accession>
<sequence length="151" mass="16969">MNLKGYLYLLACTIFCTSGLVLANDTTHHLIKSDAFSSPYYIEENINNAQSKRAVLKPLKRLNRYAKASIIKTLINGTSPFTTQHNHALLIGFLPFHSSPFYSLRVHHQQVARLQITAQKHLAGHLKTIASERRFILMLTSGLISEPALLI</sequence>
<dbReference type="AlphaFoldDB" id="A0A545THX6"/>
<evidence type="ECO:0000313" key="2">
    <source>
        <dbReference type="EMBL" id="TQV76805.1"/>
    </source>
</evidence>
<evidence type="ECO:0000313" key="3">
    <source>
        <dbReference type="Proteomes" id="UP000317839"/>
    </source>
</evidence>
<keyword evidence="3" id="KW-1185">Reference proteome</keyword>
<protein>
    <submittedName>
        <fullName evidence="2">Uncharacterized protein</fullName>
    </submittedName>
</protein>